<evidence type="ECO:0000256" key="2">
    <source>
        <dbReference type="SAM" id="SignalP"/>
    </source>
</evidence>
<dbReference type="Proteomes" id="UP000469430">
    <property type="component" value="Unassembled WGS sequence"/>
</dbReference>
<dbReference type="InterPro" id="IPR046505">
    <property type="entry name" value="DUF6683"/>
</dbReference>
<dbReference type="OrthoDB" id="7595427at2"/>
<protein>
    <submittedName>
        <fullName evidence="3">Uncharacterized protein</fullName>
    </submittedName>
</protein>
<feature type="region of interest" description="Disordered" evidence="1">
    <location>
        <begin position="46"/>
        <end position="73"/>
    </location>
</feature>
<feature type="signal peptide" evidence="2">
    <location>
        <begin position="1"/>
        <end position="22"/>
    </location>
</feature>
<dbReference type="AlphaFoldDB" id="A0A6I4TQU0"/>
<evidence type="ECO:0000313" key="3">
    <source>
        <dbReference type="EMBL" id="MXO98256.1"/>
    </source>
</evidence>
<dbReference type="RefSeq" id="WP_161389914.1">
    <property type="nucleotide sequence ID" value="NZ_JBHSCP010000001.1"/>
</dbReference>
<organism evidence="3 4">
    <name type="scientific">Croceibacterium xixiisoli</name>
    <dbReference type="NCBI Taxonomy" id="1476466"/>
    <lineage>
        <taxon>Bacteria</taxon>
        <taxon>Pseudomonadati</taxon>
        <taxon>Pseudomonadota</taxon>
        <taxon>Alphaproteobacteria</taxon>
        <taxon>Sphingomonadales</taxon>
        <taxon>Erythrobacteraceae</taxon>
        <taxon>Croceibacterium</taxon>
    </lineage>
</organism>
<gene>
    <name evidence="3" type="ORF">GRI97_04565</name>
</gene>
<feature type="chain" id="PRO_5026135683" evidence="2">
    <location>
        <begin position="23"/>
        <end position="239"/>
    </location>
</feature>
<accession>A0A6I4TQU0</accession>
<proteinExistence type="predicted"/>
<keyword evidence="4" id="KW-1185">Reference proteome</keyword>
<keyword evidence="2" id="KW-0732">Signal</keyword>
<reference evidence="3 4" key="1">
    <citation type="submission" date="2019-12" db="EMBL/GenBank/DDBJ databases">
        <title>Genomic-based taxomic classification of the family Erythrobacteraceae.</title>
        <authorList>
            <person name="Xu L."/>
        </authorList>
    </citation>
    <scope>NUCLEOTIDE SEQUENCE [LARGE SCALE GENOMIC DNA]</scope>
    <source>
        <strain evidence="3 4">S36</strain>
    </source>
</reference>
<evidence type="ECO:0000313" key="4">
    <source>
        <dbReference type="Proteomes" id="UP000469430"/>
    </source>
</evidence>
<comment type="caution">
    <text evidence="3">The sequence shown here is derived from an EMBL/GenBank/DDBJ whole genome shotgun (WGS) entry which is preliminary data.</text>
</comment>
<evidence type="ECO:0000256" key="1">
    <source>
        <dbReference type="SAM" id="MobiDB-lite"/>
    </source>
</evidence>
<feature type="compositionally biased region" description="Acidic residues" evidence="1">
    <location>
        <begin position="51"/>
        <end position="60"/>
    </location>
</feature>
<dbReference type="Pfam" id="PF20388">
    <property type="entry name" value="DUF6683"/>
    <property type="match status" value="1"/>
</dbReference>
<sequence>MTIKHMILAAALMAAIPVPAAAQVEMGSIPMWNTIGMLNQMTLDDSLGTYDSEDEDEDGEAERTPSRRASRAAVSTQIRLGAPRMPAKMAQNYAAADRDQAQRVFGNMLTGYGQVARQLGVPDNDVAGAVAAFIAGSWMAYHDRDVADADFPVLVAQMREVLQATPDFVDAPLAEKQDLHEQLAILGTTMALTRAQLQQQPNPALSAHMKAAARSYLTGFLKADPDRMVIDGKGLSFTS</sequence>
<name>A0A6I4TQU0_9SPHN</name>
<dbReference type="EMBL" id="WTYJ01000001">
    <property type="protein sequence ID" value="MXO98256.1"/>
    <property type="molecule type" value="Genomic_DNA"/>
</dbReference>